<evidence type="ECO:0000313" key="3">
    <source>
        <dbReference type="Proteomes" id="UP000672011"/>
    </source>
</evidence>
<keyword evidence="1" id="KW-0812">Transmembrane</keyword>
<gene>
    <name evidence="2" type="ORF">J9309_13150</name>
</gene>
<feature type="transmembrane region" description="Helical" evidence="1">
    <location>
        <begin position="38"/>
        <end position="59"/>
    </location>
</feature>
<protein>
    <submittedName>
        <fullName evidence="2">Uncharacterized protein</fullName>
    </submittedName>
</protein>
<accession>A0ABX7XCY1</accession>
<keyword evidence="1" id="KW-0472">Membrane</keyword>
<keyword evidence="3" id="KW-1185">Reference proteome</keyword>
<feature type="transmembrane region" description="Helical" evidence="1">
    <location>
        <begin position="124"/>
        <end position="145"/>
    </location>
</feature>
<feature type="transmembrane region" description="Helical" evidence="1">
    <location>
        <begin position="168"/>
        <end position="195"/>
    </location>
</feature>
<keyword evidence="1" id="KW-1133">Transmembrane helix</keyword>
<name>A0ABX7XCY1_9FLAO</name>
<organism evidence="2 3">
    <name type="scientific">Faecalibacter bovis</name>
    <dbReference type="NCBI Taxonomy" id="2898187"/>
    <lineage>
        <taxon>Bacteria</taxon>
        <taxon>Pseudomonadati</taxon>
        <taxon>Bacteroidota</taxon>
        <taxon>Flavobacteriia</taxon>
        <taxon>Flavobacteriales</taxon>
        <taxon>Weeksellaceae</taxon>
        <taxon>Faecalibacter</taxon>
    </lineage>
</organism>
<dbReference type="RefSeq" id="WP_230476338.1">
    <property type="nucleotide sequence ID" value="NZ_CP072842.1"/>
</dbReference>
<evidence type="ECO:0000313" key="2">
    <source>
        <dbReference type="EMBL" id="QTV05693.1"/>
    </source>
</evidence>
<proteinExistence type="predicted"/>
<reference evidence="2 3" key="1">
    <citation type="journal article" date="2021" name="Int. J. Syst. Evol. Microbiol.">
        <title>Faecalibacter bovis sp. nov., isolated from cow faeces.</title>
        <authorList>
            <person name="Li F."/>
            <person name="Zhao W."/>
            <person name="Hong Q."/>
            <person name="Shao Q."/>
            <person name="Song J."/>
            <person name="Yang S."/>
        </authorList>
    </citation>
    <scope>NUCLEOTIDE SEQUENCE [LARGE SCALE GENOMIC DNA]</scope>
    <source>
        <strain evidence="2 3">ZY171143</strain>
    </source>
</reference>
<feature type="transmembrane region" description="Helical" evidence="1">
    <location>
        <begin position="79"/>
        <end position="99"/>
    </location>
</feature>
<dbReference type="Proteomes" id="UP000672011">
    <property type="component" value="Chromosome"/>
</dbReference>
<reference evidence="3" key="2">
    <citation type="submission" date="2021-04" db="EMBL/GenBank/DDBJ databases">
        <title>Taxonomy of Flavobacteriaceae bacterium ZY171143.</title>
        <authorList>
            <person name="Li F."/>
        </authorList>
    </citation>
    <scope>NUCLEOTIDE SEQUENCE [LARGE SCALE GENOMIC DNA]</scope>
    <source>
        <strain evidence="3">ZY171143</strain>
    </source>
</reference>
<evidence type="ECO:0000256" key="1">
    <source>
        <dbReference type="SAM" id="Phobius"/>
    </source>
</evidence>
<dbReference type="EMBL" id="CP072842">
    <property type="protein sequence ID" value="QTV05693.1"/>
    <property type="molecule type" value="Genomic_DNA"/>
</dbReference>
<sequence length="210" mass="24693">MELDDLKSAWKSIPDEKKYDRDKIFNMLKKKSTSTIHWFFKFTLTELTLVVLFTLISIAKGKLITGESLSFENSFFYRNYIIGSACTILFTLLFLIYSYNTYQKIKINDSVKNLMNHIIRYRKIVNFFIFFQVIALISISTPYYFELGKNIYIDKIGSNYDINKADTVGYIAVGIAIVLILIITTIYYGVIYWLFLRKLSKNLYELKDIK</sequence>